<evidence type="ECO:0000259" key="7">
    <source>
        <dbReference type="Pfam" id="PF01478"/>
    </source>
</evidence>
<evidence type="ECO:0000313" key="8">
    <source>
        <dbReference type="EMBL" id="MBB4101707.1"/>
    </source>
</evidence>
<dbReference type="PANTHER" id="PTHR36506">
    <property type="entry name" value="PREFLAGELLIN PEPTIDASE"/>
    <property type="match status" value="1"/>
</dbReference>
<dbReference type="EMBL" id="JACIDU010000001">
    <property type="protein sequence ID" value="MBB4101707.1"/>
    <property type="molecule type" value="Genomic_DNA"/>
</dbReference>
<comment type="subcellular location">
    <subcellularLocation>
        <location evidence="1">Cell membrane</location>
        <topology evidence="1">Multi-pass membrane protein</topology>
    </subcellularLocation>
</comment>
<proteinExistence type="predicted"/>
<organism evidence="8 9">
    <name type="scientific">Allorhizobium borbori</name>
    <dbReference type="NCBI Taxonomy" id="485907"/>
    <lineage>
        <taxon>Bacteria</taxon>
        <taxon>Pseudomonadati</taxon>
        <taxon>Pseudomonadota</taxon>
        <taxon>Alphaproteobacteria</taxon>
        <taxon>Hyphomicrobiales</taxon>
        <taxon>Rhizobiaceae</taxon>
        <taxon>Rhizobium/Agrobacterium group</taxon>
        <taxon>Allorhizobium</taxon>
    </lineage>
</organism>
<keyword evidence="8" id="KW-0378">Hydrolase</keyword>
<evidence type="ECO:0000256" key="6">
    <source>
        <dbReference type="SAM" id="Phobius"/>
    </source>
</evidence>
<dbReference type="Pfam" id="PF01478">
    <property type="entry name" value="Peptidase_A24"/>
    <property type="match status" value="1"/>
</dbReference>
<dbReference type="Proteomes" id="UP000584824">
    <property type="component" value="Unassembled WGS sequence"/>
</dbReference>
<dbReference type="Gene3D" id="1.20.120.1220">
    <property type="match status" value="1"/>
</dbReference>
<dbReference type="GO" id="GO:0005886">
    <property type="term" value="C:plasma membrane"/>
    <property type="evidence" value="ECO:0007669"/>
    <property type="project" value="UniProtKB-SubCell"/>
</dbReference>
<keyword evidence="2" id="KW-1003">Cell membrane</keyword>
<dbReference type="InterPro" id="IPR000045">
    <property type="entry name" value="Prepilin_IV_endopep_pep"/>
</dbReference>
<evidence type="ECO:0000256" key="3">
    <source>
        <dbReference type="ARBA" id="ARBA00022692"/>
    </source>
</evidence>
<keyword evidence="5 6" id="KW-0472">Membrane</keyword>
<reference evidence="8 9" key="1">
    <citation type="submission" date="2020-08" db="EMBL/GenBank/DDBJ databases">
        <title>Genomic Encyclopedia of Type Strains, Phase IV (KMG-IV): sequencing the most valuable type-strain genomes for metagenomic binning, comparative biology and taxonomic classification.</title>
        <authorList>
            <person name="Goeker M."/>
        </authorList>
    </citation>
    <scope>NUCLEOTIDE SEQUENCE [LARGE SCALE GENOMIC DNA]</scope>
    <source>
        <strain evidence="8 9">DSM 26385</strain>
    </source>
</reference>
<dbReference type="RefSeq" id="WP_183788550.1">
    <property type="nucleotide sequence ID" value="NZ_JACIDU010000001.1"/>
</dbReference>
<evidence type="ECO:0000256" key="4">
    <source>
        <dbReference type="ARBA" id="ARBA00022989"/>
    </source>
</evidence>
<dbReference type="AlphaFoldDB" id="A0A7W6NZG3"/>
<dbReference type="EC" id="3.4.23.43" evidence="8"/>
<evidence type="ECO:0000256" key="2">
    <source>
        <dbReference type="ARBA" id="ARBA00022475"/>
    </source>
</evidence>
<protein>
    <submittedName>
        <fullName evidence="8">Prepilin peptidase CpaA</fullName>
        <ecNumber evidence="8">3.4.23.43</ecNumber>
    </submittedName>
</protein>
<dbReference type="GO" id="GO:0004190">
    <property type="term" value="F:aspartic-type endopeptidase activity"/>
    <property type="evidence" value="ECO:0007669"/>
    <property type="project" value="UniProtKB-EC"/>
</dbReference>
<name>A0A7W6NZG3_9HYPH</name>
<evidence type="ECO:0000313" key="9">
    <source>
        <dbReference type="Proteomes" id="UP000584824"/>
    </source>
</evidence>
<sequence>MITAATFIVFPLCLAFAAFTDLFTMTIPNRVSAILLAAFVVIAPFSGLGWNEIGMSLLGGVAVFVACFALFALNVMGGGDAKLLTAASVWFGFGMPLVGFLAYVAYVGGFLTLLIVLLRVKSSSVLAMGLPIPDSLLMAKKVPYGIAIAIGGFMAFPEAPIVAQHLARAF</sequence>
<dbReference type="PANTHER" id="PTHR36506:SF1">
    <property type="entry name" value="PREFLAGELLIN PEPTIDASE"/>
    <property type="match status" value="1"/>
</dbReference>
<accession>A0A7W6NZG3</accession>
<dbReference type="InterPro" id="IPR052218">
    <property type="entry name" value="Preflagellin_Peptidase"/>
</dbReference>
<evidence type="ECO:0000256" key="5">
    <source>
        <dbReference type="ARBA" id="ARBA00023136"/>
    </source>
</evidence>
<keyword evidence="9" id="KW-1185">Reference proteome</keyword>
<feature type="transmembrane region" description="Helical" evidence="6">
    <location>
        <begin position="57"/>
        <end position="77"/>
    </location>
</feature>
<comment type="caution">
    <text evidence="8">The sequence shown here is derived from an EMBL/GenBank/DDBJ whole genome shotgun (WGS) entry which is preliminary data.</text>
</comment>
<gene>
    <name evidence="8" type="ORF">GGQ66_000223</name>
</gene>
<evidence type="ECO:0000256" key="1">
    <source>
        <dbReference type="ARBA" id="ARBA00004651"/>
    </source>
</evidence>
<feature type="domain" description="Prepilin type IV endopeptidase peptidase" evidence="7">
    <location>
        <begin position="8"/>
        <end position="106"/>
    </location>
</feature>
<feature type="transmembrane region" description="Helical" evidence="6">
    <location>
        <begin position="97"/>
        <end position="118"/>
    </location>
</feature>
<feature type="transmembrane region" description="Helical" evidence="6">
    <location>
        <begin position="33"/>
        <end position="50"/>
    </location>
</feature>
<keyword evidence="4 6" id="KW-1133">Transmembrane helix</keyword>
<keyword evidence="3 6" id="KW-0812">Transmembrane</keyword>